<evidence type="ECO:0000259" key="1">
    <source>
        <dbReference type="Pfam" id="PF03551"/>
    </source>
</evidence>
<dbReference type="Pfam" id="PF03551">
    <property type="entry name" value="PadR"/>
    <property type="match status" value="1"/>
</dbReference>
<evidence type="ECO:0000313" key="2">
    <source>
        <dbReference type="EMBL" id="BFH72607.1"/>
    </source>
</evidence>
<dbReference type="RefSeq" id="WP_369610817.1">
    <property type="nucleotide sequence ID" value="NZ_AP031322.1"/>
</dbReference>
<reference evidence="2" key="1">
    <citation type="submission" date="2024-03" db="EMBL/GenBank/DDBJ databases">
        <title>Complete genome sequence of Sulfurisphaera javensis strain KD-1.</title>
        <authorList>
            <person name="Sakai H."/>
            <person name="Nur N."/>
            <person name="Suwanto A."/>
            <person name="Kurosawa N."/>
        </authorList>
    </citation>
    <scope>NUCLEOTIDE SEQUENCE</scope>
    <source>
        <strain evidence="2">KD-1</strain>
    </source>
</reference>
<dbReference type="InterPro" id="IPR036388">
    <property type="entry name" value="WH-like_DNA-bd_sf"/>
</dbReference>
<gene>
    <name evidence="2" type="ORF">SJAV_05510</name>
</gene>
<dbReference type="InterPro" id="IPR005149">
    <property type="entry name" value="Tscrpt_reg_PadR_N"/>
</dbReference>
<dbReference type="SUPFAM" id="SSF46785">
    <property type="entry name" value="Winged helix' DNA-binding domain"/>
    <property type="match status" value="1"/>
</dbReference>
<dbReference type="EMBL" id="AP031322">
    <property type="protein sequence ID" value="BFH72607.1"/>
    <property type="molecule type" value="Genomic_DNA"/>
</dbReference>
<dbReference type="InterPro" id="IPR036390">
    <property type="entry name" value="WH_DNA-bd_sf"/>
</dbReference>
<dbReference type="PANTHER" id="PTHR43252">
    <property type="entry name" value="TRANSCRIPTIONAL REGULATOR YQJI"/>
    <property type="match status" value="1"/>
</dbReference>
<name>A0AAT9GP67_9CREN</name>
<dbReference type="KEGG" id="sjv:SJAV_05510"/>
<feature type="domain" description="Transcription regulator PadR N-terminal" evidence="1">
    <location>
        <begin position="18"/>
        <end position="86"/>
    </location>
</feature>
<dbReference type="GeneID" id="92353485"/>
<organism evidence="2">
    <name type="scientific">Sulfurisphaera javensis</name>
    <dbReference type="NCBI Taxonomy" id="2049879"/>
    <lineage>
        <taxon>Archaea</taxon>
        <taxon>Thermoproteota</taxon>
        <taxon>Thermoprotei</taxon>
        <taxon>Sulfolobales</taxon>
        <taxon>Sulfolobaceae</taxon>
        <taxon>Sulfurisphaera</taxon>
    </lineage>
</organism>
<dbReference type="PANTHER" id="PTHR43252:SF2">
    <property type="entry name" value="TRANSCRIPTION REGULATOR, PADR-LIKE FAMILY"/>
    <property type="match status" value="1"/>
</dbReference>
<protein>
    <submittedName>
        <fullName evidence="2">PadR family transcriptional regulator</fullName>
    </submittedName>
</protein>
<dbReference type="AlphaFoldDB" id="A0AAT9GP67"/>
<dbReference type="Gene3D" id="1.10.10.10">
    <property type="entry name" value="Winged helix-like DNA-binding domain superfamily/Winged helix DNA-binding domain"/>
    <property type="match status" value="1"/>
</dbReference>
<accession>A0AAT9GP67</accession>
<sequence>MRKISLDRIKRGALRSLVLSSLAKKPMYVYEIIKNIHSETHGFYKPSPGSIYPVLKSLLKDGLVESFEDNGKRMYKLTEKGIEEFNRIKKEREDFFSSNSEIKREIVDVLFEIGYLIYINRENIDSEKLKQINTILQNCKKEVVSLFEKSK</sequence>
<proteinExistence type="predicted"/>